<proteinExistence type="predicted"/>
<gene>
    <name evidence="2" type="ORF">M404DRAFT_1004852</name>
    <name evidence="1" type="ORF">M404DRAFT_1009210</name>
</gene>
<dbReference type="PROSITE" id="PS51257">
    <property type="entry name" value="PROKAR_LIPOPROTEIN"/>
    <property type="match status" value="1"/>
</dbReference>
<evidence type="ECO:0000313" key="3">
    <source>
        <dbReference type="Proteomes" id="UP000054217"/>
    </source>
</evidence>
<keyword evidence="3" id="KW-1185">Reference proteome</keyword>
<evidence type="ECO:0000313" key="2">
    <source>
        <dbReference type="EMBL" id="KIN99172.1"/>
    </source>
</evidence>
<dbReference type="EMBL" id="KN832235">
    <property type="protein sequence ID" value="KIN93069.1"/>
    <property type="molecule type" value="Genomic_DNA"/>
</dbReference>
<accession>A0A0C3IQD9</accession>
<dbReference type="EMBL" id="KN832007">
    <property type="protein sequence ID" value="KIN99172.1"/>
    <property type="molecule type" value="Genomic_DNA"/>
</dbReference>
<name>A0A0C3IQD9_PISTI</name>
<organism evidence="2 3">
    <name type="scientific">Pisolithus tinctorius Marx 270</name>
    <dbReference type="NCBI Taxonomy" id="870435"/>
    <lineage>
        <taxon>Eukaryota</taxon>
        <taxon>Fungi</taxon>
        <taxon>Dikarya</taxon>
        <taxon>Basidiomycota</taxon>
        <taxon>Agaricomycotina</taxon>
        <taxon>Agaricomycetes</taxon>
        <taxon>Agaricomycetidae</taxon>
        <taxon>Boletales</taxon>
        <taxon>Sclerodermatineae</taxon>
        <taxon>Pisolithaceae</taxon>
        <taxon>Pisolithus</taxon>
    </lineage>
</organism>
<evidence type="ECO:0000313" key="1">
    <source>
        <dbReference type="EMBL" id="KIN93069.1"/>
    </source>
</evidence>
<sequence length="52" mass="5540">MKTTELWASVAVVAVHVAFACSPLLVSSSPFHCLSFPKPLSADVLYFPLGGF</sequence>
<dbReference type="HOGENOM" id="CLU_3088220_0_0_1"/>
<dbReference type="Proteomes" id="UP000054217">
    <property type="component" value="Unassembled WGS sequence"/>
</dbReference>
<dbReference type="AlphaFoldDB" id="A0A0C3IQD9"/>
<reference evidence="2 3" key="1">
    <citation type="submission" date="2014-04" db="EMBL/GenBank/DDBJ databases">
        <authorList>
            <consortium name="DOE Joint Genome Institute"/>
            <person name="Kuo A."/>
            <person name="Kohler A."/>
            <person name="Costa M.D."/>
            <person name="Nagy L.G."/>
            <person name="Floudas D."/>
            <person name="Copeland A."/>
            <person name="Barry K.W."/>
            <person name="Cichocki N."/>
            <person name="Veneault-Fourrey C."/>
            <person name="LaButti K."/>
            <person name="Lindquist E.A."/>
            <person name="Lipzen A."/>
            <person name="Lundell T."/>
            <person name="Morin E."/>
            <person name="Murat C."/>
            <person name="Sun H."/>
            <person name="Tunlid A."/>
            <person name="Henrissat B."/>
            <person name="Grigoriev I.V."/>
            <person name="Hibbett D.S."/>
            <person name="Martin F."/>
            <person name="Nordberg H.P."/>
            <person name="Cantor M.N."/>
            <person name="Hua S.X."/>
        </authorList>
    </citation>
    <scope>NUCLEOTIDE SEQUENCE [LARGE SCALE GENOMIC DNA]</scope>
    <source>
        <strain evidence="2 3">Marx 270</strain>
    </source>
</reference>
<protein>
    <submittedName>
        <fullName evidence="2">Uncharacterized protein</fullName>
    </submittedName>
</protein>
<reference evidence="3" key="2">
    <citation type="submission" date="2015-01" db="EMBL/GenBank/DDBJ databases">
        <title>Evolutionary Origins and Diversification of the Mycorrhizal Mutualists.</title>
        <authorList>
            <consortium name="DOE Joint Genome Institute"/>
            <consortium name="Mycorrhizal Genomics Consortium"/>
            <person name="Kohler A."/>
            <person name="Kuo A."/>
            <person name="Nagy L.G."/>
            <person name="Floudas D."/>
            <person name="Copeland A."/>
            <person name="Barry K.W."/>
            <person name="Cichocki N."/>
            <person name="Veneault-Fourrey C."/>
            <person name="LaButti K."/>
            <person name="Lindquist E.A."/>
            <person name="Lipzen A."/>
            <person name="Lundell T."/>
            <person name="Morin E."/>
            <person name="Murat C."/>
            <person name="Riley R."/>
            <person name="Ohm R."/>
            <person name="Sun H."/>
            <person name="Tunlid A."/>
            <person name="Henrissat B."/>
            <person name="Grigoriev I.V."/>
            <person name="Hibbett D.S."/>
            <person name="Martin F."/>
        </authorList>
    </citation>
    <scope>NUCLEOTIDE SEQUENCE [LARGE SCALE GENOMIC DNA]</scope>
    <source>
        <strain evidence="1 3">Marx 270</strain>
    </source>
</reference>
<reference evidence="2" key="3">
    <citation type="submission" date="2015-02" db="EMBL/GenBank/DDBJ databases">
        <title>Evolutionary Origins and Diversification of the Mycorrhizal Mutualists.</title>
        <authorList>
            <consortium name="DOE Joint Genome Institute"/>
            <consortium name="Mycorrhizal Genomics Consortium"/>
            <person name="Kohler A."/>
            <person name="Kuo A."/>
            <person name="Nagy L.G."/>
            <person name="Floudas D."/>
            <person name="Copeland A."/>
            <person name="Barry K.W."/>
            <person name="Cichocki N."/>
            <person name="Veneault-Fourrey C."/>
            <person name="LaButti K."/>
            <person name="Lindquist E.A."/>
            <person name="Lipzen A."/>
            <person name="Lundell T."/>
            <person name="Morin E."/>
            <person name="Murat C."/>
            <person name="Riley R."/>
            <person name="Ohm R."/>
            <person name="Sun H."/>
            <person name="Tunlid A."/>
            <person name="Henrissat B."/>
            <person name="Grigoriev I.V."/>
            <person name="Hibbett D.S."/>
            <person name="Martin F."/>
        </authorList>
    </citation>
    <scope>NUCLEOTIDE SEQUENCE</scope>
    <source>
        <strain evidence="2">Marx 270</strain>
    </source>
</reference>